<feature type="compositionally biased region" description="Basic and acidic residues" evidence="1">
    <location>
        <begin position="664"/>
        <end position="683"/>
    </location>
</feature>
<feature type="compositionally biased region" description="Basic residues" evidence="1">
    <location>
        <begin position="593"/>
        <end position="607"/>
    </location>
</feature>
<feature type="region of interest" description="Disordered" evidence="1">
    <location>
        <begin position="165"/>
        <end position="716"/>
    </location>
</feature>
<feature type="region of interest" description="Disordered" evidence="1">
    <location>
        <begin position="17"/>
        <end position="148"/>
    </location>
</feature>
<feature type="compositionally biased region" description="Acidic residues" evidence="1">
    <location>
        <begin position="40"/>
        <end position="71"/>
    </location>
</feature>
<feature type="compositionally biased region" description="Basic and acidic residues" evidence="1">
    <location>
        <begin position="106"/>
        <end position="116"/>
    </location>
</feature>
<feature type="compositionally biased region" description="Low complexity" evidence="1">
    <location>
        <begin position="526"/>
        <end position="562"/>
    </location>
</feature>
<dbReference type="EMBL" id="LIAE01009884">
    <property type="protein sequence ID" value="PAV67697.1"/>
    <property type="molecule type" value="Genomic_DNA"/>
</dbReference>
<feature type="compositionally biased region" description="Acidic residues" evidence="1">
    <location>
        <begin position="91"/>
        <end position="105"/>
    </location>
</feature>
<feature type="compositionally biased region" description="Low complexity" evidence="1">
    <location>
        <begin position="132"/>
        <end position="141"/>
    </location>
</feature>
<dbReference type="Proteomes" id="UP000218231">
    <property type="component" value="Unassembled WGS sequence"/>
</dbReference>
<comment type="caution">
    <text evidence="2">The sequence shown here is derived from an EMBL/GenBank/DDBJ whole genome shotgun (WGS) entry which is preliminary data.</text>
</comment>
<feature type="compositionally biased region" description="Basic and acidic residues" evidence="1">
    <location>
        <begin position="165"/>
        <end position="178"/>
    </location>
</feature>
<feature type="compositionally biased region" description="Basic and acidic residues" evidence="1">
    <location>
        <begin position="608"/>
        <end position="630"/>
    </location>
</feature>
<dbReference type="STRING" id="2018661.A0A2A2K159"/>
<accession>A0A2A2K159</accession>
<feature type="compositionally biased region" description="Basic and acidic residues" evidence="1">
    <location>
        <begin position="20"/>
        <end position="39"/>
    </location>
</feature>
<protein>
    <submittedName>
        <fullName evidence="2">Uncharacterized protein</fullName>
    </submittedName>
</protein>
<feature type="compositionally biased region" description="Low complexity" evidence="1">
    <location>
        <begin position="371"/>
        <end position="382"/>
    </location>
</feature>
<feature type="compositionally biased region" description="Basic and acidic residues" evidence="1">
    <location>
        <begin position="428"/>
        <end position="452"/>
    </location>
</feature>
<feature type="compositionally biased region" description="Basic and acidic residues" evidence="1">
    <location>
        <begin position="270"/>
        <end position="281"/>
    </location>
</feature>
<proteinExistence type="predicted"/>
<feature type="compositionally biased region" description="Pro residues" evidence="1">
    <location>
        <begin position="652"/>
        <end position="661"/>
    </location>
</feature>
<gene>
    <name evidence="2" type="ORF">WR25_04216</name>
</gene>
<evidence type="ECO:0000313" key="3">
    <source>
        <dbReference type="Proteomes" id="UP000218231"/>
    </source>
</evidence>
<evidence type="ECO:0000256" key="1">
    <source>
        <dbReference type="SAM" id="MobiDB-lite"/>
    </source>
</evidence>
<feature type="compositionally biased region" description="Basic and acidic residues" evidence="1">
    <location>
        <begin position="460"/>
        <end position="477"/>
    </location>
</feature>
<feature type="compositionally biased region" description="Low complexity" evidence="1">
    <location>
        <begin position="313"/>
        <end position="344"/>
    </location>
</feature>
<name>A0A2A2K159_9BILA</name>
<keyword evidence="3" id="KW-1185">Reference proteome</keyword>
<organism evidence="2 3">
    <name type="scientific">Diploscapter pachys</name>
    <dbReference type="NCBI Taxonomy" id="2018661"/>
    <lineage>
        <taxon>Eukaryota</taxon>
        <taxon>Metazoa</taxon>
        <taxon>Ecdysozoa</taxon>
        <taxon>Nematoda</taxon>
        <taxon>Chromadorea</taxon>
        <taxon>Rhabditida</taxon>
        <taxon>Rhabditina</taxon>
        <taxon>Rhabditomorpha</taxon>
        <taxon>Rhabditoidea</taxon>
        <taxon>Rhabditidae</taxon>
        <taxon>Diploscapter</taxon>
    </lineage>
</organism>
<evidence type="ECO:0000313" key="2">
    <source>
        <dbReference type="EMBL" id="PAV67697.1"/>
    </source>
</evidence>
<reference evidence="2 3" key="1">
    <citation type="journal article" date="2017" name="Curr. Biol.">
        <title>Genome architecture and evolution of a unichromosomal asexual nematode.</title>
        <authorList>
            <person name="Fradin H."/>
            <person name="Zegar C."/>
            <person name="Gutwein M."/>
            <person name="Lucas J."/>
            <person name="Kovtun M."/>
            <person name="Corcoran D."/>
            <person name="Baugh L.R."/>
            <person name="Kiontke K."/>
            <person name="Gunsalus K."/>
            <person name="Fitch D.H."/>
            <person name="Piano F."/>
        </authorList>
    </citation>
    <scope>NUCLEOTIDE SEQUENCE [LARGE SCALE GENOMIC DNA]</scope>
    <source>
        <strain evidence="2">PF1309</strain>
    </source>
</reference>
<dbReference type="OrthoDB" id="10072532at2759"/>
<dbReference type="AlphaFoldDB" id="A0A2A2K159"/>
<sequence>MSDVVEMAELVAGVVGEPSDDVHVKHGEESGSKTRRFESEESIDLDYGEDSDNGEISEDGEEGQLSEDDDETSGRKSAGVESKNGNSAEKEEGELEDGELEDDSDGEVKSDERPSQDRIPITSRISRPYNPAPAKIAPPVVKRGDDHLSQWEKNIKQVRERMKIASETRKNPEFERKKLMAAPSQERNFGAKADEISSEGEPNSSIRVISSPPLAPEERKRISYDSPPLSPSNNRGRREIPSLLELRTSPPPRSKDLGPQVSYPNGRPGRAPERERKRLDSRGGNGGTADVRGKERMRLAPVPSSRDLPPIKRSSPSPSRSYSRTSSSSSSSSRSQSKSRSSSPLTPPAHFRPKTPEDKFCEFSPTRWAMPISPEPIDSRSPSPRRSRKKKTSPKASSSKKASSKRRYSSSSERSLSRRRTPSPPRGDIADYRIPKRHQESGRRSPRSDRNRPMFPTRSRKSESTEFRSKNEGERRFSGTSPARKRRNSKSRERKTVGGAKFQRNASPKIDTISSDEHEESKSRSRSSASSKSSKSSSRSRTRSSSGSSFSSSSASSKRSSSPILPAKYRTTVPAEPIADEISSDEENSHHSPERKRRKSKTPPPKHRSGEKQRVSSDSGKSKKIEDRKRATTPPSSPVNVSRIVETRKRPAPIPSPPPQPIFEKSEKSAKRAKKEEVVKNEDGGMEIDPCEIPPPQPPAFEEKLENPPIKITLSR</sequence>
<feature type="compositionally biased region" description="Basic residues" evidence="1">
    <location>
        <begin position="383"/>
        <end position="393"/>
    </location>
</feature>